<proteinExistence type="predicted"/>
<gene>
    <name evidence="6" type="ORF">C8A03DRAFT_48219</name>
</gene>
<feature type="transmembrane region" description="Helical" evidence="5">
    <location>
        <begin position="284"/>
        <end position="303"/>
    </location>
</feature>
<feature type="transmembrane region" description="Helical" evidence="5">
    <location>
        <begin position="376"/>
        <end position="395"/>
    </location>
</feature>
<keyword evidence="3 5" id="KW-1133">Transmembrane helix</keyword>
<comment type="subcellular location">
    <subcellularLocation>
        <location evidence="1">Membrane</location>
        <topology evidence="1">Multi-pass membrane protein</topology>
    </subcellularLocation>
</comment>
<feature type="transmembrane region" description="Helical" evidence="5">
    <location>
        <begin position="346"/>
        <end position="364"/>
    </location>
</feature>
<evidence type="ECO:0000256" key="2">
    <source>
        <dbReference type="ARBA" id="ARBA00022692"/>
    </source>
</evidence>
<evidence type="ECO:0000313" key="6">
    <source>
        <dbReference type="EMBL" id="KAK4233146.1"/>
    </source>
</evidence>
<feature type="transmembrane region" description="Helical" evidence="5">
    <location>
        <begin position="206"/>
        <end position="225"/>
    </location>
</feature>
<dbReference type="PANTHER" id="PTHR23502">
    <property type="entry name" value="MAJOR FACILITATOR SUPERFAMILY"/>
    <property type="match status" value="1"/>
</dbReference>
<dbReference type="SUPFAM" id="SSF103473">
    <property type="entry name" value="MFS general substrate transporter"/>
    <property type="match status" value="1"/>
</dbReference>
<reference evidence="6" key="2">
    <citation type="submission" date="2023-05" db="EMBL/GenBank/DDBJ databases">
        <authorList>
            <consortium name="Lawrence Berkeley National Laboratory"/>
            <person name="Steindorff A."/>
            <person name="Hensen N."/>
            <person name="Bonometti L."/>
            <person name="Westerberg I."/>
            <person name="Brannstrom I.O."/>
            <person name="Guillou S."/>
            <person name="Cros-Aarteil S."/>
            <person name="Calhoun S."/>
            <person name="Haridas S."/>
            <person name="Kuo A."/>
            <person name="Mondo S."/>
            <person name="Pangilinan J."/>
            <person name="Riley R."/>
            <person name="Labutti K."/>
            <person name="Andreopoulos B."/>
            <person name="Lipzen A."/>
            <person name="Chen C."/>
            <person name="Yanf M."/>
            <person name="Daum C."/>
            <person name="Ng V."/>
            <person name="Clum A."/>
            <person name="Ohm R."/>
            <person name="Martin F."/>
            <person name="Silar P."/>
            <person name="Natvig D."/>
            <person name="Lalanne C."/>
            <person name="Gautier V."/>
            <person name="Ament-Velasquez S.L."/>
            <person name="Kruys A."/>
            <person name="Hutchinson M.I."/>
            <person name="Powell A.J."/>
            <person name="Barry K."/>
            <person name="Miller A.N."/>
            <person name="Grigoriev I.V."/>
            <person name="Debuchy R."/>
            <person name="Gladieux P."/>
            <person name="Thoren M.H."/>
            <person name="Johannesson H."/>
        </authorList>
    </citation>
    <scope>NUCLEOTIDE SEQUENCE</scope>
    <source>
        <strain evidence="6">CBS 532.94</strain>
    </source>
</reference>
<dbReference type="Proteomes" id="UP001303760">
    <property type="component" value="Unassembled WGS sequence"/>
</dbReference>
<dbReference type="InterPro" id="IPR036259">
    <property type="entry name" value="MFS_trans_sf"/>
</dbReference>
<protein>
    <submittedName>
        <fullName evidence="6">Polyamine transporter 1</fullName>
    </submittedName>
</protein>
<evidence type="ECO:0000256" key="5">
    <source>
        <dbReference type="SAM" id="Phobius"/>
    </source>
</evidence>
<evidence type="ECO:0000256" key="1">
    <source>
        <dbReference type="ARBA" id="ARBA00004141"/>
    </source>
</evidence>
<reference evidence="6" key="1">
    <citation type="journal article" date="2023" name="Mol. Phylogenet. Evol.">
        <title>Genome-scale phylogeny and comparative genomics of the fungal order Sordariales.</title>
        <authorList>
            <person name="Hensen N."/>
            <person name="Bonometti L."/>
            <person name="Westerberg I."/>
            <person name="Brannstrom I.O."/>
            <person name="Guillou S."/>
            <person name="Cros-Aarteil S."/>
            <person name="Calhoun S."/>
            <person name="Haridas S."/>
            <person name="Kuo A."/>
            <person name="Mondo S."/>
            <person name="Pangilinan J."/>
            <person name="Riley R."/>
            <person name="LaButti K."/>
            <person name="Andreopoulos B."/>
            <person name="Lipzen A."/>
            <person name="Chen C."/>
            <person name="Yan M."/>
            <person name="Daum C."/>
            <person name="Ng V."/>
            <person name="Clum A."/>
            <person name="Steindorff A."/>
            <person name="Ohm R.A."/>
            <person name="Martin F."/>
            <person name="Silar P."/>
            <person name="Natvig D.O."/>
            <person name="Lalanne C."/>
            <person name="Gautier V."/>
            <person name="Ament-Velasquez S.L."/>
            <person name="Kruys A."/>
            <person name="Hutchinson M.I."/>
            <person name="Powell A.J."/>
            <person name="Barry K."/>
            <person name="Miller A.N."/>
            <person name="Grigoriev I.V."/>
            <person name="Debuchy R."/>
            <person name="Gladieux P."/>
            <person name="Hiltunen Thoren M."/>
            <person name="Johannesson H."/>
        </authorList>
    </citation>
    <scope>NUCLEOTIDE SEQUENCE</scope>
    <source>
        <strain evidence="6">CBS 532.94</strain>
    </source>
</reference>
<evidence type="ECO:0000256" key="4">
    <source>
        <dbReference type="ARBA" id="ARBA00023136"/>
    </source>
</evidence>
<dbReference type="Gene3D" id="1.20.1250.20">
    <property type="entry name" value="MFS general substrate transporter like domains"/>
    <property type="match status" value="1"/>
</dbReference>
<comment type="caution">
    <text evidence="6">The sequence shown here is derived from an EMBL/GenBank/DDBJ whole genome shotgun (WGS) entry which is preliminary data.</text>
</comment>
<dbReference type="InterPro" id="IPR011701">
    <property type="entry name" value="MFS"/>
</dbReference>
<feature type="transmembrane region" description="Helical" evidence="5">
    <location>
        <begin position="442"/>
        <end position="462"/>
    </location>
</feature>
<dbReference type="GO" id="GO:0022857">
    <property type="term" value="F:transmembrane transporter activity"/>
    <property type="evidence" value="ECO:0007669"/>
    <property type="project" value="InterPro"/>
</dbReference>
<evidence type="ECO:0000313" key="7">
    <source>
        <dbReference type="Proteomes" id="UP001303760"/>
    </source>
</evidence>
<dbReference type="PANTHER" id="PTHR23502:SF157">
    <property type="entry name" value="MAJOR FACILITATOR SUPERFAMILY (MFS) PROFILE DOMAIN-CONTAINING PROTEIN-RELATED"/>
    <property type="match status" value="1"/>
</dbReference>
<keyword evidence="2 5" id="KW-0812">Transmembrane</keyword>
<accession>A0AAN7H398</accession>
<dbReference type="GO" id="GO:0016020">
    <property type="term" value="C:membrane"/>
    <property type="evidence" value="ECO:0007669"/>
    <property type="project" value="UniProtKB-SubCell"/>
</dbReference>
<sequence length="491" mass="52436">MSKPASLTVTDTEFGDQEAETLANLGLQRGSDGLISWRPDSKDHPRNWTSARKIFDTTVIIFLELFVTVVSTAGASAAHAAQPEYGIDNVSSILAFTFINRQPLHPALSEPIGRRTPNLISCGIFSLFSLLTGTVPHFAAVWTGRFVTGVTSAVPAVVTAGSIHDMFGGAQHVWLVVVWNAGSTAGLCLGPVYGAYVASACGGWRWGFHCSAIVTAVYFLCLLGVRESRPSRILKGKMEVLRRASGGGSGTGNLDWFNPDHAADVRALVRLVVVQPLRLPGTELIVVMVTTISAVSWGIIYLFTESLPDVCMPMSAGFTRTSSSLAFLAFLPGVVLSLLPRFEGKIMGFAIAAPALAVGLMWYAWTIPPAAAQVHWPVPTAALVPVGFAVSEMAYTLSAYLTDAYQLYAASAFCGLAFVRALVSGVMPLVGQQMYPGLGANIAGTIVACFALVFCLAPWVIFRYGKTLREKEPFRQTQFGEPSQESGSVAD</sequence>
<keyword evidence="4 5" id="KW-0472">Membrane</keyword>
<dbReference type="Pfam" id="PF07690">
    <property type="entry name" value="MFS_1"/>
    <property type="match status" value="1"/>
</dbReference>
<feature type="transmembrane region" description="Helical" evidence="5">
    <location>
        <begin position="407"/>
        <end position="430"/>
    </location>
</feature>
<feature type="transmembrane region" description="Helical" evidence="5">
    <location>
        <begin position="146"/>
        <end position="167"/>
    </location>
</feature>
<organism evidence="6 7">
    <name type="scientific">Achaetomium macrosporum</name>
    <dbReference type="NCBI Taxonomy" id="79813"/>
    <lineage>
        <taxon>Eukaryota</taxon>
        <taxon>Fungi</taxon>
        <taxon>Dikarya</taxon>
        <taxon>Ascomycota</taxon>
        <taxon>Pezizomycotina</taxon>
        <taxon>Sordariomycetes</taxon>
        <taxon>Sordariomycetidae</taxon>
        <taxon>Sordariales</taxon>
        <taxon>Chaetomiaceae</taxon>
        <taxon>Achaetomium</taxon>
    </lineage>
</organism>
<dbReference type="EMBL" id="MU860652">
    <property type="protein sequence ID" value="KAK4233146.1"/>
    <property type="molecule type" value="Genomic_DNA"/>
</dbReference>
<feature type="transmembrane region" description="Helical" evidence="5">
    <location>
        <begin position="323"/>
        <end position="339"/>
    </location>
</feature>
<dbReference type="AlphaFoldDB" id="A0AAN7H398"/>
<evidence type="ECO:0000256" key="3">
    <source>
        <dbReference type="ARBA" id="ARBA00022989"/>
    </source>
</evidence>
<name>A0AAN7H398_9PEZI</name>
<keyword evidence="7" id="KW-1185">Reference proteome</keyword>
<feature type="transmembrane region" description="Helical" evidence="5">
    <location>
        <begin position="174"/>
        <end position="194"/>
    </location>
</feature>